<gene>
    <name evidence="3" type="ORF">EJ06DRAFT_556524</name>
</gene>
<keyword evidence="4" id="KW-1185">Reference proteome</keyword>
<protein>
    <submittedName>
        <fullName evidence="3">Uncharacterized protein</fullName>
    </submittedName>
</protein>
<feature type="compositionally biased region" description="Low complexity" evidence="2">
    <location>
        <begin position="19"/>
        <end position="37"/>
    </location>
</feature>
<evidence type="ECO:0000256" key="2">
    <source>
        <dbReference type="SAM" id="MobiDB-lite"/>
    </source>
</evidence>
<accession>A0A6G1HWC2</accession>
<feature type="region of interest" description="Disordered" evidence="2">
    <location>
        <begin position="1"/>
        <end position="41"/>
    </location>
</feature>
<reference evidence="3" key="1">
    <citation type="journal article" date="2020" name="Stud. Mycol.">
        <title>101 Dothideomycetes genomes: a test case for predicting lifestyles and emergence of pathogens.</title>
        <authorList>
            <person name="Haridas S."/>
            <person name="Albert R."/>
            <person name="Binder M."/>
            <person name="Bloem J."/>
            <person name="Labutti K."/>
            <person name="Salamov A."/>
            <person name="Andreopoulos B."/>
            <person name="Baker S."/>
            <person name="Barry K."/>
            <person name="Bills G."/>
            <person name="Bluhm B."/>
            <person name="Cannon C."/>
            <person name="Castanera R."/>
            <person name="Culley D."/>
            <person name="Daum C."/>
            <person name="Ezra D."/>
            <person name="Gonzalez J."/>
            <person name="Henrissat B."/>
            <person name="Kuo A."/>
            <person name="Liang C."/>
            <person name="Lipzen A."/>
            <person name="Lutzoni F."/>
            <person name="Magnuson J."/>
            <person name="Mondo S."/>
            <person name="Nolan M."/>
            <person name="Ohm R."/>
            <person name="Pangilinan J."/>
            <person name="Park H.-J."/>
            <person name="Ramirez L."/>
            <person name="Alfaro M."/>
            <person name="Sun H."/>
            <person name="Tritt A."/>
            <person name="Yoshinaga Y."/>
            <person name="Zwiers L.-H."/>
            <person name="Turgeon B."/>
            <person name="Goodwin S."/>
            <person name="Spatafora J."/>
            <person name="Crous P."/>
            <person name="Grigoriev I."/>
        </authorList>
    </citation>
    <scope>NUCLEOTIDE SEQUENCE</scope>
    <source>
        <strain evidence="3">CBS 262.69</strain>
    </source>
</reference>
<evidence type="ECO:0000313" key="4">
    <source>
        <dbReference type="Proteomes" id="UP000799640"/>
    </source>
</evidence>
<name>A0A6G1HWC2_9PEZI</name>
<evidence type="ECO:0000313" key="3">
    <source>
        <dbReference type="EMBL" id="KAF2400166.1"/>
    </source>
</evidence>
<evidence type="ECO:0000256" key="1">
    <source>
        <dbReference type="SAM" id="Coils"/>
    </source>
</evidence>
<proteinExistence type="predicted"/>
<dbReference type="EMBL" id="ML996695">
    <property type="protein sequence ID" value="KAF2400166.1"/>
    <property type="molecule type" value="Genomic_DNA"/>
</dbReference>
<keyword evidence="1" id="KW-0175">Coiled coil</keyword>
<dbReference type="Proteomes" id="UP000799640">
    <property type="component" value="Unassembled WGS sequence"/>
</dbReference>
<feature type="coiled-coil region" evidence="1">
    <location>
        <begin position="45"/>
        <end position="72"/>
    </location>
</feature>
<dbReference type="AlphaFoldDB" id="A0A6G1HWC2"/>
<organism evidence="3 4">
    <name type="scientific">Trichodelitschia bisporula</name>
    <dbReference type="NCBI Taxonomy" id="703511"/>
    <lineage>
        <taxon>Eukaryota</taxon>
        <taxon>Fungi</taxon>
        <taxon>Dikarya</taxon>
        <taxon>Ascomycota</taxon>
        <taxon>Pezizomycotina</taxon>
        <taxon>Dothideomycetes</taxon>
        <taxon>Dothideomycetes incertae sedis</taxon>
        <taxon>Phaeotrichales</taxon>
        <taxon>Phaeotrichaceae</taxon>
        <taxon>Trichodelitschia</taxon>
    </lineage>
</organism>
<sequence>MEQGKVAQVSKTPNPKHPQLQSTISQQSNQSVQNASSRTPAQSAVLRLMSQYQAVRNENEALKAQLEAACATVEQHTMLIQQQRDYMEQQQAWSAQQSSEIIKLTTQREAANMEVEILQGIVREHEQQQQRL</sequence>